<evidence type="ECO:0000313" key="1">
    <source>
        <dbReference type="EMBL" id="KAL3279180.1"/>
    </source>
</evidence>
<feature type="non-terminal residue" evidence="1">
    <location>
        <position position="155"/>
    </location>
</feature>
<dbReference type="InterPro" id="IPR036691">
    <property type="entry name" value="Endo/exonu/phosph_ase_sf"/>
</dbReference>
<organism evidence="1 2">
    <name type="scientific">Cryptolaemus montrouzieri</name>
    <dbReference type="NCBI Taxonomy" id="559131"/>
    <lineage>
        <taxon>Eukaryota</taxon>
        <taxon>Metazoa</taxon>
        <taxon>Ecdysozoa</taxon>
        <taxon>Arthropoda</taxon>
        <taxon>Hexapoda</taxon>
        <taxon>Insecta</taxon>
        <taxon>Pterygota</taxon>
        <taxon>Neoptera</taxon>
        <taxon>Endopterygota</taxon>
        <taxon>Coleoptera</taxon>
        <taxon>Polyphaga</taxon>
        <taxon>Cucujiformia</taxon>
        <taxon>Coccinelloidea</taxon>
        <taxon>Coccinellidae</taxon>
        <taxon>Scymninae</taxon>
        <taxon>Scymnini</taxon>
        <taxon>Cryptolaemus</taxon>
    </lineage>
</organism>
<dbReference type="AlphaFoldDB" id="A0ABD2NKI5"/>
<name>A0ABD2NKI5_9CUCU</name>
<protein>
    <recommendedName>
        <fullName evidence="3">Endonuclease/exonuclease/phosphatase domain-containing protein</fullName>
    </recommendedName>
</protein>
<proteinExistence type="predicted"/>
<evidence type="ECO:0000313" key="2">
    <source>
        <dbReference type="Proteomes" id="UP001516400"/>
    </source>
</evidence>
<comment type="caution">
    <text evidence="1">The sequence shown here is derived from an EMBL/GenBank/DDBJ whole genome shotgun (WGS) entry which is preliminary data.</text>
</comment>
<gene>
    <name evidence="1" type="ORF">HHI36_016693</name>
</gene>
<reference evidence="1 2" key="1">
    <citation type="journal article" date="2021" name="BMC Biol.">
        <title>Horizontally acquired antibacterial genes associated with adaptive radiation of ladybird beetles.</title>
        <authorList>
            <person name="Li H.S."/>
            <person name="Tang X.F."/>
            <person name="Huang Y.H."/>
            <person name="Xu Z.Y."/>
            <person name="Chen M.L."/>
            <person name="Du X.Y."/>
            <person name="Qiu B.Y."/>
            <person name="Chen P.T."/>
            <person name="Zhang W."/>
            <person name="Slipinski A."/>
            <person name="Escalona H.E."/>
            <person name="Waterhouse R.M."/>
            <person name="Zwick A."/>
            <person name="Pang H."/>
        </authorList>
    </citation>
    <scope>NUCLEOTIDE SEQUENCE [LARGE SCALE GENOMIC DNA]</scope>
    <source>
        <strain evidence="1">SYSU2018</strain>
    </source>
</reference>
<evidence type="ECO:0008006" key="3">
    <source>
        <dbReference type="Google" id="ProtNLM"/>
    </source>
</evidence>
<dbReference type="EMBL" id="JABFTP020000124">
    <property type="protein sequence ID" value="KAL3279180.1"/>
    <property type="molecule type" value="Genomic_DNA"/>
</dbReference>
<dbReference type="Proteomes" id="UP001516400">
    <property type="component" value="Unassembled WGS sequence"/>
</dbReference>
<keyword evidence="2" id="KW-1185">Reference proteome</keyword>
<accession>A0ABD2NKI5</accession>
<dbReference type="SUPFAM" id="SSF56219">
    <property type="entry name" value="DNase I-like"/>
    <property type="match status" value="1"/>
</dbReference>
<sequence>MAGCLFWLEGRSGLSGRHCYQGDEYRKRNRSVLCDKYDKKICDIVCVPNWTWRFHDFINGVDQVLGAVFNKFLNYRVVICGDFNVYLLVESRERYEFLDLLKSYNIEQTVFQPTQISRDSETLLGNILVNFENCDGNTVVLPGLSDHAAQLITLS</sequence>